<proteinExistence type="predicted"/>
<evidence type="ECO:0000313" key="5">
    <source>
        <dbReference type="Proteomes" id="UP001331761"/>
    </source>
</evidence>
<evidence type="ECO:0000256" key="1">
    <source>
        <dbReference type="SAM" id="MobiDB-lite"/>
    </source>
</evidence>
<dbReference type="Pfam" id="PF02520">
    <property type="entry name" value="ANIS5_cation-bd"/>
    <property type="match status" value="2"/>
</dbReference>
<accession>A0AAN8ET90</accession>
<keyword evidence="2" id="KW-0732">Signal</keyword>
<evidence type="ECO:0000313" key="4">
    <source>
        <dbReference type="EMBL" id="KAK5966405.1"/>
    </source>
</evidence>
<feature type="region of interest" description="Disordered" evidence="1">
    <location>
        <begin position="22"/>
        <end position="43"/>
    </location>
</feature>
<sequence>MKTFIVVLAIAGVVFCHPGGKKEKGESGEIGGPGRHHGPPPPPFLRNVTKEARKEFFAIVSNKDEKISQQKQEILTWAQKYGVEAQVQEFNVNMTKLKEEVKKNVTELISALPAALEQLSAIVENDDQSRTEMKEAIKVLTAGDPKVYRVLMFALREFRPRPAGPPRGPKFPGSGSMEDFEPPQFDDFPGLSFTKLKRTWNWQRRRLPRKEWKRILNMKRCQCHHNISTDYLEISNHALAKQRSLEFEIALNGSACLAPVAVMQNVENITNYAVMKTAAFVFALVGAILCHAGDNEGLEGAQAGLGGFSLPAYLRSVPEKARMEHLAIVLNMNDTIAKQKLKILAWAQKYGVEPQVQQFNTNLTSTVKKLKQNMTELISSLPSALQQYSSLIENENQTPLELKKAIETLAVQNPKVFSLVMFALGGQQQRPPGNNVTFEAITDIAEILTGSGLAGRLENFITKIGASDVNSDPSQLKSISQLKNSILRYFQN</sequence>
<gene>
    <name evidence="4" type="ORF">GCK32_006286</name>
</gene>
<feature type="chain" id="PRO_5042979912" description="SXP/RAL-2 family protein Ani s 5-like cation-binding domain-containing protein" evidence="2">
    <location>
        <begin position="17"/>
        <end position="492"/>
    </location>
</feature>
<feature type="domain" description="SXP/RAL-2 family protein Ani s 5-like cation-binding" evidence="3">
    <location>
        <begin position="321"/>
        <end position="422"/>
    </location>
</feature>
<name>A0AAN8ET90_TRICO</name>
<dbReference type="PANTHER" id="PTHR21593">
    <property type="entry name" value="PRION-LIKE- Q/N-RICH -DOMAIN-BEARING PROTEIN PROTEIN"/>
    <property type="match status" value="1"/>
</dbReference>
<evidence type="ECO:0000256" key="2">
    <source>
        <dbReference type="SAM" id="SignalP"/>
    </source>
</evidence>
<feature type="domain" description="SXP/RAL-2 family protein Ani s 5-like cation-binding" evidence="3">
    <location>
        <begin position="51"/>
        <end position="158"/>
    </location>
</feature>
<reference evidence="4 5" key="1">
    <citation type="submission" date="2019-10" db="EMBL/GenBank/DDBJ databases">
        <title>Assembly and Annotation for the nematode Trichostrongylus colubriformis.</title>
        <authorList>
            <person name="Martin J."/>
        </authorList>
    </citation>
    <scope>NUCLEOTIDE SEQUENCE [LARGE SCALE GENOMIC DNA]</scope>
    <source>
        <strain evidence="4">G859</strain>
        <tissue evidence="4">Whole worm</tissue>
    </source>
</reference>
<feature type="signal peptide" evidence="2">
    <location>
        <begin position="1"/>
        <end position="16"/>
    </location>
</feature>
<dbReference type="Proteomes" id="UP001331761">
    <property type="component" value="Unassembled WGS sequence"/>
</dbReference>
<organism evidence="4 5">
    <name type="scientific">Trichostrongylus colubriformis</name>
    <name type="common">Black scour worm</name>
    <dbReference type="NCBI Taxonomy" id="6319"/>
    <lineage>
        <taxon>Eukaryota</taxon>
        <taxon>Metazoa</taxon>
        <taxon>Ecdysozoa</taxon>
        <taxon>Nematoda</taxon>
        <taxon>Chromadorea</taxon>
        <taxon>Rhabditida</taxon>
        <taxon>Rhabditina</taxon>
        <taxon>Rhabditomorpha</taxon>
        <taxon>Strongyloidea</taxon>
        <taxon>Trichostrongylidae</taxon>
        <taxon>Trichostrongylus</taxon>
    </lineage>
</organism>
<dbReference type="InterPro" id="IPR052823">
    <property type="entry name" value="SXP/RAL-2_related"/>
</dbReference>
<evidence type="ECO:0000259" key="3">
    <source>
        <dbReference type="Pfam" id="PF02520"/>
    </source>
</evidence>
<dbReference type="AlphaFoldDB" id="A0AAN8ET90"/>
<dbReference type="InterPro" id="IPR003677">
    <property type="entry name" value="ANIS5_cation-bd"/>
</dbReference>
<keyword evidence="5" id="KW-1185">Reference proteome</keyword>
<dbReference type="EMBL" id="WIXE01023517">
    <property type="protein sequence ID" value="KAK5966405.1"/>
    <property type="molecule type" value="Genomic_DNA"/>
</dbReference>
<protein>
    <recommendedName>
        <fullName evidence="3">SXP/RAL-2 family protein Ani s 5-like cation-binding domain-containing protein</fullName>
    </recommendedName>
</protein>
<comment type="caution">
    <text evidence="4">The sequence shown here is derived from an EMBL/GenBank/DDBJ whole genome shotgun (WGS) entry which is preliminary data.</text>
</comment>
<dbReference type="PANTHER" id="PTHR21593:SF36">
    <property type="entry name" value="DUF148 DOMAIN-CONTAINING PROTEIN-RELATED"/>
    <property type="match status" value="1"/>
</dbReference>